<feature type="transmembrane region" description="Helical" evidence="5">
    <location>
        <begin position="109"/>
        <end position="127"/>
    </location>
</feature>
<proteinExistence type="predicted"/>
<evidence type="ECO:0000313" key="7">
    <source>
        <dbReference type="EMBL" id="MBN7819888.1"/>
    </source>
</evidence>
<evidence type="ECO:0000256" key="4">
    <source>
        <dbReference type="ARBA" id="ARBA00023136"/>
    </source>
</evidence>
<sequence>MPRLPLHFQHYAGPLLILLLAGLLYGLEPWSQEYLQYDRLLIQDGQWWRLLTGHLLHTNFNHLLLNSAGVLLLWALHGQYYQYRSYLMFMLICGLGCSLGLYLFSVQLIWYVGLSGVLHGLFAWGAAMDIRHGIKSGWLLLLGLWVKVLYEQWVGPSAEVAELIGANVAIDAHLFGAATGTVLAFPALFRHFSHKEK</sequence>
<keyword evidence="4 5" id="KW-0472">Membrane</keyword>
<dbReference type="SUPFAM" id="SSF144091">
    <property type="entry name" value="Rhomboid-like"/>
    <property type="match status" value="1"/>
</dbReference>
<dbReference type="InterPro" id="IPR023826">
    <property type="entry name" value="Rhom-like_SP_proteobac"/>
</dbReference>
<dbReference type="EC" id="3.4.21.-" evidence="7"/>
<dbReference type="PANTHER" id="PTHR43731:SF16">
    <property type="entry name" value="RHOMBOSORTASE"/>
    <property type="match status" value="1"/>
</dbReference>
<reference evidence="7 8" key="1">
    <citation type="submission" date="2021-03" db="EMBL/GenBank/DDBJ databases">
        <title>novel species isolated from a fishpond in China.</title>
        <authorList>
            <person name="Lu H."/>
            <person name="Cai Z."/>
        </authorList>
    </citation>
    <scope>NUCLEOTIDE SEQUENCE [LARGE SCALE GENOMIC DNA]</scope>
    <source>
        <strain evidence="7 8">Y57</strain>
    </source>
</reference>
<dbReference type="EMBL" id="JAFKCS010000006">
    <property type="protein sequence ID" value="MBN7819888.1"/>
    <property type="molecule type" value="Genomic_DNA"/>
</dbReference>
<gene>
    <name evidence="7" type="primary">rrtA</name>
    <name evidence="7" type="ORF">J0A65_08420</name>
</gene>
<dbReference type="PANTHER" id="PTHR43731">
    <property type="entry name" value="RHOMBOID PROTEASE"/>
    <property type="match status" value="1"/>
</dbReference>
<dbReference type="Gene3D" id="1.20.1540.10">
    <property type="entry name" value="Rhomboid-like"/>
    <property type="match status" value="1"/>
</dbReference>
<organism evidence="7 8">
    <name type="scientific">Bowmanella yangjiangensis</name>
    <dbReference type="NCBI Taxonomy" id="2811230"/>
    <lineage>
        <taxon>Bacteria</taxon>
        <taxon>Pseudomonadati</taxon>
        <taxon>Pseudomonadota</taxon>
        <taxon>Gammaproteobacteria</taxon>
        <taxon>Alteromonadales</taxon>
        <taxon>Alteromonadaceae</taxon>
        <taxon>Bowmanella</taxon>
    </lineage>
</organism>
<dbReference type="InterPro" id="IPR050925">
    <property type="entry name" value="Rhomboid_protease_S54"/>
</dbReference>
<dbReference type="InterPro" id="IPR035952">
    <property type="entry name" value="Rhomboid-like_sf"/>
</dbReference>
<keyword evidence="2 5" id="KW-0812">Transmembrane</keyword>
<dbReference type="InterPro" id="IPR022764">
    <property type="entry name" value="Peptidase_S54_rhomboid_dom"/>
</dbReference>
<dbReference type="Proteomes" id="UP000663992">
    <property type="component" value="Unassembled WGS sequence"/>
</dbReference>
<feature type="transmembrane region" description="Helical" evidence="5">
    <location>
        <begin position="170"/>
        <end position="189"/>
    </location>
</feature>
<keyword evidence="7" id="KW-0378">Hydrolase</keyword>
<evidence type="ECO:0000259" key="6">
    <source>
        <dbReference type="Pfam" id="PF01694"/>
    </source>
</evidence>
<evidence type="ECO:0000256" key="2">
    <source>
        <dbReference type="ARBA" id="ARBA00022692"/>
    </source>
</evidence>
<evidence type="ECO:0000256" key="3">
    <source>
        <dbReference type="ARBA" id="ARBA00022989"/>
    </source>
</evidence>
<comment type="caution">
    <text evidence="7">The sequence shown here is derived from an EMBL/GenBank/DDBJ whole genome shotgun (WGS) entry which is preliminary data.</text>
</comment>
<dbReference type="Pfam" id="PF01694">
    <property type="entry name" value="Rhomboid"/>
    <property type="match status" value="1"/>
</dbReference>
<name>A0ABS3CRZ6_9ALTE</name>
<dbReference type="GO" id="GO:0016787">
    <property type="term" value="F:hydrolase activity"/>
    <property type="evidence" value="ECO:0007669"/>
    <property type="project" value="UniProtKB-KW"/>
</dbReference>
<evidence type="ECO:0000256" key="1">
    <source>
        <dbReference type="ARBA" id="ARBA00004141"/>
    </source>
</evidence>
<dbReference type="RefSeq" id="WP_206593724.1">
    <property type="nucleotide sequence ID" value="NZ_JAFKCS010000006.1"/>
</dbReference>
<protein>
    <submittedName>
        <fullName evidence="7">Rhombosortase</fullName>
        <ecNumber evidence="7">3.4.21.-</ecNumber>
    </submittedName>
</protein>
<feature type="transmembrane region" description="Helical" evidence="5">
    <location>
        <begin position="86"/>
        <end position="103"/>
    </location>
</feature>
<keyword evidence="8" id="KW-1185">Reference proteome</keyword>
<comment type="subcellular location">
    <subcellularLocation>
        <location evidence="1">Membrane</location>
        <topology evidence="1">Multi-pass membrane protein</topology>
    </subcellularLocation>
</comment>
<evidence type="ECO:0000256" key="5">
    <source>
        <dbReference type="SAM" id="Phobius"/>
    </source>
</evidence>
<dbReference type="NCBIfam" id="TIGR03902">
    <property type="entry name" value="rhom_GG_sort"/>
    <property type="match status" value="1"/>
</dbReference>
<keyword evidence="3 5" id="KW-1133">Transmembrane helix</keyword>
<evidence type="ECO:0000313" key="8">
    <source>
        <dbReference type="Proteomes" id="UP000663992"/>
    </source>
</evidence>
<accession>A0ABS3CRZ6</accession>
<feature type="transmembrane region" description="Helical" evidence="5">
    <location>
        <begin position="134"/>
        <end position="150"/>
    </location>
</feature>
<feature type="transmembrane region" description="Helical" evidence="5">
    <location>
        <begin position="12"/>
        <end position="31"/>
    </location>
</feature>
<feature type="domain" description="Peptidase S54 rhomboid" evidence="6">
    <location>
        <begin position="45"/>
        <end position="186"/>
    </location>
</feature>